<feature type="compositionally biased region" description="Basic residues" evidence="1">
    <location>
        <begin position="173"/>
        <end position="191"/>
    </location>
</feature>
<proteinExistence type="predicted"/>
<feature type="region of interest" description="Disordered" evidence="1">
    <location>
        <begin position="1"/>
        <end position="30"/>
    </location>
</feature>
<reference evidence="2" key="1">
    <citation type="journal article" date="2020" name="Stud. Mycol.">
        <title>101 Dothideomycetes genomes: a test case for predicting lifestyles and emergence of pathogens.</title>
        <authorList>
            <person name="Haridas S."/>
            <person name="Albert R."/>
            <person name="Binder M."/>
            <person name="Bloem J."/>
            <person name="Labutti K."/>
            <person name="Salamov A."/>
            <person name="Andreopoulos B."/>
            <person name="Baker S."/>
            <person name="Barry K."/>
            <person name="Bills G."/>
            <person name="Bluhm B."/>
            <person name="Cannon C."/>
            <person name="Castanera R."/>
            <person name="Culley D."/>
            <person name="Daum C."/>
            <person name="Ezra D."/>
            <person name="Gonzalez J."/>
            <person name="Henrissat B."/>
            <person name="Kuo A."/>
            <person name="Liang C."/>
            <person name="Lipzen A."/>
            <person name="Lutzoni F."/>
            <person name="Magnuson J."/>
            <person name="Mondo S."/>
            <person name="Nolan M."/>
            <person name="Ohm R."/>
            <person name="Pangilinan J."/>
            <person name="Park H.-J."/>
            <person name="Ramirez L."/>
            <person name="Alfaro M."/>
            <person name="Sun H."/>
            <person name="Tritt A."/>
            <person name="Yoshinaga Y."/>
            <person name="Zwiers L.-H."/>
            <person name="Turgeon B."/>
            <person name="Goodwin S."/>
            <person name="Spatafora J."/>
            <person name="Crous P."/>
            <person name="Grigoriev I."/>
        </authorList>
    </citation>
    <scope>NUCLEOTIDE SEQUENCE</scope>
    <source>
        <strain evidence="2">CBS 207.26</strain>
    </source>
</reference>
<evidence type="ECO:0000313" key="2">
    <source>
        <dbReference type="EMBL" id="KAF2183810.1"/>
    </source>
</evidence>
<dbReference type="Proteomes" id="UP000800200">
    <property type="component" value="Unassembled WGS sequence"/>
</dbReference>
<feature type="compositionally biased region" description="Basic and acidic residues" evidence="1">
    <location>
        <begin position="194"/>
        <end position="214"/>
    </location>
</feature>
<name>A0A6A6E0X7_9PEZI</name>
<dbReference type="InterPro" id="IPR018555">
    <property type="entry name" value="C630.06c-like"/>
</dbReference>
<protein>
    <submittedName>
        <fullName evidence="2">Uncharacterized protein</fullName>
    </submittedName>
</protein>
<gene>
    <name evidence="2" type="ORF">K469DRAFT_201407</name>
</gene>
<accession>A0A6A6E0X7</accession>
<dbReference type="AlphaFoldDB" id="A0A6A6E0X7"/>
<keyword evidence="3" id="KW-1185">Reference proteome</keyword>
<feature type="region of interest" description="Disordered" evidence="1">
    <location>
        <begin position="76"/>
        <end position="96"/>
    </location>
</feature>
<organism evidence="2 3">
    <name type="scientific">Zopfia rhizophila CBS 207.26</name>
    <dbReference type="NCBI Taxonomy" id="1314779"/>
    <lineage>
        <taxon>Eukaryota</taxon>
        <taxon>Fungi</taxon>
        <taxon>Dikarya</taxon>
        <taxon>Ascomycota</taxon>
        <taxon>Pezizomycotina</taxon>
        <taxon>Dothideomycetes</taxon>
        <taxon>Dothideomycetes incertae sedis</taxon>
        <taxon>Zopfiaceae</taxon>
        <taxon>Zopfia</taxon>
    </lineage>
</organism>
<dbReference type="Pfam" id="PF09428">
    <property type="entry name" value="DUF2011"/>
    <property type="match status" value="1"/>
</dbReference>
<dbReference type="EMBL" id="ML994640">
    <property type="protein sequence ID" value="KAF2183810.1"/>
    <property type="molecule type" value="Genomic_DNA"/>
</dbReference>
<dbReference type="OrthoDB" id="5425061at2759"/>
<feature type="region of interest" description="Disordered" evidence="1">
    <location>
        <begin position="169"/>
        <end position="254"/>
    </location>
</feature>
<evidence type="ECO:0000256" key="1">
    <source>
        <dbReference type="SAM" id="MobiDB-lite"/>
    </source>
</evidence>
<feature type="compositionally biased region" description="Low complexity" evidence="1">
    <location>
        <begin position="16"/>
        <end position="28"/>
    </location>
</feature>
<sequence length="254" mass="28847">MFDLPSVKRVRRNELQSPQSSPRSSPDPTFTEVLRSHVQDEFDFTATYTTNEAVIDEEKEEIELRLFSVPTSSAPQSHKIRLASPETGNGEPGFIMPNRPRNYYFTDGVDSGKEAELQAVAVDGETVMKWAQEPWPGCVLPWKVRTVSSAGLKKVVLVGHSQKLVEANETGVKKRKRKGKKSRIALRKKIQASKTKDDEKARLEREKEEAEREKRARRNREKKVKKRARDKAKKLEGQATTNEWDTGGEGLRMG</sequence>
<feature type="compositionally biased region" description="Basic residues" evidence="1">
    <location>
        <begin position="215"/>
        <end position="232"/>
    </location>
</feature>
<evidence type="ECO:0000313" key="3">
    <source>
        <dbReference type="Proteomes" id="UP000800200"/>
    </source>
</evidence>